<dbReference type="InterPro" id="IPR013786">
    <property type="entry name" value="AcylCoA_DH/ox_N"/>
</dbReference>
<dbReference type="InterPro" id="IPR009100">
    <property type="entry name" value="AcylCoA_DH/oxidase_NM_dom_sf"/>
</dbReference>
<comment type="cofactor">
    <cofactor evidence="1 5">
        <name>FAD</name>
        <dbReference type="ChEBI" id="CHEBI:57692"/>
    </cofactor>
</comment>
<dbReference type="Gene3D" id="1.20.140.10">
    <property type="entry name" value="Butyryl-CoA Dehydrogenase, subunit A, domain 3"/>
    <property type="match status" value="1"/>
</dbReference>
<evidence type="ECO:0000256" key="2">
    <source>
        <dbReference type="ARBA" id="ARBA00009347"/>
    </source>
</evidence>
<dbReference type="GO" id="GO:0050660">
    <property type="term" value="F:flavin adenine dinucleotide binding"/>
    <property type="evidence" value="ECO:0007669"/>
    <property type="project" value="InterPro"/>
</dbReference>
<evidence type="ECO:0000256" key="5">
    <source>
        <dbReference type="RuleBase" id="RU362125"/>
    </source>
</evidence>
<dbReference type="FunFam" id="1.20.140.10:FF:000012">
    <property type="entry name" value="Acyl-CoA dehydrogenase fadE12"/>
    <property type="match status" value="1"/>
</dbReference>
<protein>
    <submittedName>
        <fullName evidence="9">Acyl-CoA dehydrogenase</fullName>
    </submittedName>
</protein>
<sequence length="399" mass="43599">MTVSQDTPSFGGGETERLIRETAREVADGYDDAYWRAVTGPDKRDPAEFWQECADAGFLGTTIPQEYGGEGLGITELSAIVEELTRHGCFGSEMLFVVNVVFGAVTLAEHGSEEQKREYLPALADGDLKFCMALTEPNAGHNAPNMDTYAEETDAGYEITGSKQWISGADRADRMLLVARTTPLADVEKRTSGITLFLADPGDDAIELRELDTGIPTPERQFELSLDGYEADEEDIIGTKDMGLYQLFDTVNPERIVGAAGAVGTGYAALERAADYAREREVFGQPIGAHQAIQHPIADSYSKLEAANMLVRKSAWMMDADENRKTVAELSNMAKLRASEAAHEATDVALQVHGGNGFSKEYGVIEMWKGTRLSRVAPGSTEMMRNHIAEHTLDLPRSY</sequence>
<dbReference type="InterPro" id="IPR046373">
    <property type="entry name" value="Acyl-CoA_Oxase/DH_mid-dom_sf"/>
</dbReference>
<dbReference type="AlphaFoldDB" id="A0A6B0T1K2"/>
<dbReference type="EMBL" id="WUUT01000003">
    <property type="protein sequence ID" value="MXR51924.1"/>
    <property type="molecule type" value="Genomic_DNA"/>
</dbReference>
<dbReference type="Pfam" id="PF02770">
    <property type="entry name" value="Acyl-CoA_dh_M"/>
    <property type="match status" value="1"/>
</dbReference>
<keyword evidence="4 5" id="KW-0274">FAD</keyword>
<dbReference type="CDD" id="cd00567">
    <property type="entry name" value="ACAD"/>
    <property type="match status" value="1"/>
</dbReference>
<proteinExistence type="inferred from homology"/>
<accession>A0A6B0T1K2</accession>
<dbReference type="OrthoDB" id="275197at2157"/>
<dbReference type="RefSeq" id="WP_159764046.1">
    <property type="nucleotide sequence ID" value="NZ_WUUT01000003.1"/>
</dbReference>
<organism evidence="9 10">
    <name type="scientific">Halovenus carboxidivorans</name>
    <dbReference type="NCBI Taxonomy" id="2692199"/>
    <lineage>
        <taxon>Archaea</taxon>
        <taxon>Methanobacteriati</taxon>
        <taxon>Methanobacteriota</taxon>
        <taxon>Stenosarchaea group</taxon>
        <taxon>Halobacteria</taxon>
        <taxon>Halobacteriales</taxon>
        <taxon>Haloarculaceae</taxon>
        <taxon>Halovenus</taxon>
    </lineage>
</organism>
<evidence type="ECO:0000256" key="4">
    <source>
        <dbReference type="ARBA" id="ARBA00022827"/>
    </source>
</evidence>
<dbReference type="Pfam" id="PF00441">
    <property type="entry name" value="Acyl-CoA_dh_1"/>
    <property type="match status" value="1"/>
</dbReference>
<dbReference type="InterPro" id="IPR036250">
    <property type="entry name" value="AcylCo_DH-like_C"/>
</dbReference>
<dbReference type="SUPFAM" id="SSF47203">
    <property type="entry name" value="Acyl-CoA dehydrogenase C-terminal domain-like"/>
    <property type="match status" value="1"/>
</dbReference>
<dbReference type="GO" id="GO:0003995">
    <property type="term" value="F:acyl-CoA dehydrogenase activity"/>
    <property type="evidence" value="ECO:0007669"/>
    <property type="project" value="TreeGrafter"/>
</dbReference>
<dbReference type="Pfam" id="PF02771">
    <property type="entry name" value="Acyl-CoA_dh_N"/>
    <property type="match status" value="1"/>
</dbReference>
<feature type="domain" description="Acyl-CoA oxidase/dehydrogenase middle" evidence="7">
    <location>
        <begin position="131"/>
        <end position="215"/>
    </location>
</feature>
<evidence type="ECO:0000259" key="8">
    <source>
        <dbReference type="Pfam" id="PF02771"/>
    </source>
</evidence>
<dbReference type="PANTHER" id="PTHR43884:SF12">
    <property type="entry name" value="ISOVALERYL-COA DEHYDROGENASE, MITOCHONDRIAL-RELATED"/>
    <property type="match status" value="1"/>
</dbReference>
<dbReference type="SUPFAM" id="SSF56645">
    <property type="entry name" value="Acyl-CoA dehydrogenase NM domain-like"/>
    <property type="match status" value="1"/>
</dbReference>
<dbReference type="InterPro" id="IPR009075">
    <property type="entry name" value="AcylCo_DH/oxidase_C"/>
</dbReference>
<gene>
    <name evidence="9" type="ORF">GRX03_09965</name>
</gene>
<keyword evidence="5" id="KW-0560">Oxidoreductase</keyword>
<comment type="similarity">
    <text evidence="2 5">Belongs to the acyl-CoA dehydrogenase family.</text>
</comment>
<evidence type="ECO:0000313" key="10">
    <source>
        <dbReference type="Proteomes" id="UP000466535"/>
    </source>
</evidence>
<evidence type="ECO:0000256" key="3">
    <source>
        <dbReference type="ARBA" id="ARBA00022630"/>
    </source>
</evidence>
<dbReference type="PANTHER" id="PTHR43884">
    <property type="entry name" value="ACYL-COA DEHYDROGENASE"/>
    <property type="match status" value="1"/>
</dbReference>
<dbReference type="InterPro" id="IPR037069">
    <property type="entry name" value="AcylCoA_DH/ox_N_sf"/>
</dbReference>
<evidence type="ECO:0000259" key="7">
    <source>
        <dbReference type="Pfam" id="PF02770"/>
    </source>
</evidence>
<dbReference type="Gene3D" id="1.10.540.10">
    <property type="entry name" value="Acyl-CoA dehydrogenase/oxidase, N-terminal domain"/>
    <property type="match status" value="1"/>
</dbReference>
<feature type="domain" description="Acyl-CoA dehydrogenase/oxidase C-terminal" evidence="6">
    <location>
        <begin position="242"/>
        <end position="391"/>
    </location>
</feature>
<dbReference type="Proteomes" id="UP000466535">
    <property type="component" value="Unassembled WGS sequence"/>
</dbReference>
<name>A0A6B0T1K2_9EURY</name>
<comment type="caution">
    <text evidence="9">The sequence shown here is derived from an EMBL/GenBank/DDBJ whole genome shotgun (WGS) entry which is preliminary data.</text>
</comment>
<dbReference type="InterPro" id="IPR006091">
    <property type="entry name" value="Acyl-CoA_Oxase/DH_mid-dom"/>
</dbReference>
<keyword evidence="10" id="KW-1185">Reference proteome</keyword>
<evidence type="ECO:0000313" key="9">
    <source>
        <dbReference type="EMBL" id="MXR51924.1"/>
    </source>
</evidence>
<reference evidence="9 10" key="1">
    <citation type="submission" date="2019-12" db="EMBL/GenBank/DDBJ databases">
        <title>Isolation and characterization of three novel carbon monoxide-oxidizing members of Halobacteria from salione crusts and soils.</title>
        <authorList>
            <person name="Myers M.R."/>
            <person name="King G.M."/>
        </authorList>
    </citation>
    <scope>NUCLEOTIDE SEQUENCE [LARGE SCALE GENOMIC DNA]</scope>
    <source>
        <strain evidence="9 10">WSH3</strain>
    </source>
</reference>
<dbReference type="Gene3D" id="2.40.110.10">
    <property type="entry name" value="Butyryl-CoA Dehydrogenase, subunit A, domain 2"/>
    <property type="match status" value="1"/>
</dbReference>
<evidence type="ECO:0000259" key="6">
    <source>
        <dbReference type="Pfam" id="PF00441"/>
    </source>
</evidence>
<evidence type="ECO:0000256" key="1">
    <source>
        <dbReference type="ARBA" id="ARBA00001974"/>
    </source>
</evidence>
<feature type="domain" description="Acyl-CoA dehydrogenase/oxidase N-terminal" evidence="8">
    <location>
        <begin position="14"/>
        <end position="127"/>
    </location>
</feature>
<keyword evidence="3 5" id="KW-0285">Flavoprotein</keyword>